<sequence length="338" mass="38256">MYKFDEAKYLEIGHKTAADLELAEKAADAAVVHGFDNIFMVGVGGSMAMLTAASVVWKQMSNTPVYLEHAAELMTIGNRQLTEKSLIITVSKSGDTKEVTAATAKLKEKGCYIVAFTSSPDSPIGKNSDGYVPVVKADLPEFYYMEIYTFLMRIFLKQGEISEADYAQFKKEVAMMPENMVKVKEKFDPEAERMAEALKRENYILFVGGGQMWGENIDEAMCVVEEALWVRTKSVSSADLFHGTLELIDDLTPVILIKGEGPDRALDERAERFLKQTPAKLFVVDTKDYELEGVDEKFRWIYAPFIACSLLIDRLSIQMSLKLGHDMQLRRYYRQFEY</sequence>
<keyword evidence="3" id="KW-1185">Reference proteome</keyword>
<dbReference type="InterPro" id="IPR001347">
    <property type="entry name" value="SIS_dom"/>
</dbReference>
<dbReference type="PANTHER" id="PTHR10937">
    <property type="entry name" value="GLUCOSAMINE--FRUCTOSE-6-PHOSPHATE AMINOTRANSFERASE, ISOMERIZING"/>
    <property type="match status" value="1"/>
</dbReference>
<proteinExistence type="predicted"/>
<dbReference type="Gene3D" id="3.40.50.10490">
    <property type="entry name" value="Glucose-6-phosphate isomerase like protein, domain 1"/>
    <property type="match status" value="2"/>
</dbReference>
<accession>A0ABT2S0E7</accession>
<dbReference type="Proteomes" id="UP001652461">
    <property type="component" value="Unassembled WGS sequence"/>
</dbReference>
<dbReference type="SUPFAM" id="SSF53697">
    <property type="entry name" value="SIS domain"/>
    <property type="match status" value="1"/>
</dbReference>
<evidence type="ECO:0000313" key="2">
    <source>
        <dbReference type="EMBL" id="MCU6698066.1"/>
    </source>
</evidence>
<organism evidence="2 3">
    <name type="scientific">Laedolimicola ammoniilytica</name>
    <dbReference type="NCBI Taxonomy" id="2981771"/>
    <lineage>
        <taxon>Bacteria</taxon>
        <taxon>Bacillati</taxon>
        <taxon>Bacillota</taxon>
        <taxon>Clostridia</taxon>
        <taxon>Lachnospirales</taxon>
        <taxon>Lachnospiraceae</taxon>
        <taxon>Laedolimicola</taxon>
    </lineage>
</organism>
<dbReference type="InterPro" id="IPR046348">
    <property type="entry name" value="SIS_dom_sf"/>
</dbReference>
<dbReference type="Pfam" id="PF01380">
    <property type="entry name" value="SIS"/>
    <property type="match status" value="1"/>
</dbReference>
<evidence type="ECO:0000313" key="3">
    <source>
        <dbReference type="Proteomes" id="UP001652461"/>
    </source>
</evidence>
<feature type="domain" description="SIS" evidence="1">
    <location>
        <begin position="27"/>
        <end position="172"/>
    </location>
</feature>
<protein>
    <submittedName>
        <fullName evidence="2">SIS domain-containing protein</fullName>
    </submittedName>
</protein>
<reference evidence="2 3" key="1">
    <citation type="journal article" date="2021" name="ISME Commun">
        <title>Automated analysis of genomic sequences facilitates high-throughput and comprehensive description of bacteria.</title>
        <authorList>
            <person name="Hitch T.C.A."/>
        </authorList>
    </citation>
    <scope>NUCLEOTIDE SEQUENCE [LARGE SCALE GENOMIC DNA]</scope>
    <source>
        <strain evidence="2 3">Sanger_04</strain>
    </source>
</reference>
<dbReference type="PIRSF" id="PIRSF009290">
    <property type="entry name" value="FrlB"/>
    <property type="match status" value="1"/>
</dbReference>
<dbReference type="PROSITE" id="PS51464">
    <property type="entry name" value="SIS"/>
    <property type="match status" value="1"/>
</dbReference>
<dbReference type="InterPro" id="IPR035488">
    <property type="entry name" value="FrlB_SIS"/>
</dbReference>
<dbReference type="InterPro" id="IPR024713">
    <property type="entry name" value="Fructosamine_deglycase_FrlB"/>
</dbReference>
<dbReference type="CDD" id="cd05710">
    <property type="entry name" value="SIS_1"/>
    <property type="match status" value="1"/>
</dbReference>
<gene>
    <name evidence="2" type="ORF">OCV63_14380</name>
</gene>
<evidence type="ECO:0000259" key="1">
    <source>
        <dbReference type="PROSITE" id="PS51464"/>
    </source>
</evidence>
<name>A0ABT2S0E7_9FIRM</name>
<comment type="caution">
    <text evidence="2">The sequence shown here is derived from an EMBL/GenBank/DDBJ whole genome shotgun (WGS) entry which is preliminary data.</text>
</comment>
<dbReference type="RefSeq" id="WP_158364997.1">
    <property type="nucleotide sequence ID" value="NZ_JAOQKC010000024.1"/>
</dbReference>
<dbReference type="EMBL" id="JAOQKC010000024">
    <property type="protein sequence ID" value="MCU6698066.1"/>
    <property type="molecule type" value="Genomic_DNA"/>
</dbReference>
<dbReference type="PANTHER" id="PTHR10937:SF14">
    <property type="entry name" value="FRUCTOSELYSINE 6-PHOSPHATE DEGLYCASE"/>
    <property type="match status" value="1"/>
</dbReference>